<keyword evidence="5" id="KW-1185">Reference proteome</keyword>
<evidence type="ECO:0000256" key="2">
    <source>
        <dbReference type="SAM" id="SignalP"/>
    </source>
</evidence>
<evidence type="ECO:0000313" key="4">
    <source>
        <dbReference type="EMBL" id="MFD1410404.1"/>
    </source>
</evidence>
<comment type="caution">
    <text evidence="4">The sequence shown here is derived from an EMBL/GenBank/DDBJ whole genome shotgun (WGS) entry which is preliminary data.</text>
</comment>
<protein>
    <submittedName>
        <fullName evidence="4">WxL domain-containing protein</fullName>
    </submittedName>
</protein>
<feature type="region of interest" description="Disordered" evidence="1">
    <location>
        <begin position="35"/>
        <end position="72"/>
    </location>
</feature>
<dbReference type="InterPro" id="IPR027994">
    <property type="entry name" value="WxL_dom"/>
</dbReference>
<evidence type="ECO:0000313" key="5">
    <source>
        <dbReference type="Proteomes" id="UP001597191"/>
    </source>
</evidence>
<evidence type="ECO:0000259" key="3">
    <source>
        <dbReference type="Pfam" id="PF13731"/>
    </source>
</evidence>
<name>A0ABW4BKE1_9LACO</name>
<reference evidence="5" key="1">
    <citation type="journal article" date="2019" name="Int. J. Syst. Evol. Microbiol.">
        <title>The Global Catalogue of Microorganisms (GCM) 10K type strain sequencing project: providing services to taxonomists for standard genome sequencing and annotation.</title>
        <authorList>
            <consortium name="The Broad Institute Genomics Platform"/>
            <consortium name="The Broad Institute Genome Sequencing Center for Infectious Disease"/>
            <person name="Wu L."/>
            <person name="Ma J."/>
        </authorList>
    </citation>
    <scope>NUCLEOTIDE SEQUENCE [LARGE SCALE GENOMIC DNA]</scope>
    <source>
        <strain evidence="5">CCM 8937</strain>
    </source>
</reference>
<feature type="chain" id="PRO_5047187240" evidence="2">
    <location>
        <begin position="25"/>
        <end position="227"/>
    </location>
</feature>
<dbReference type="Pfam" id="PF13731">
    <property type="entry name" value="WxL"/>
    <property type="match status" value="1"/>
</dbReference>
<feature type="signal peptide" evidence="2">
    <location>
        <begin position="1"/>
        <end position="24"/>
    </location>
</feature>
<dbReference type="Proteomes" id="UP001597191">
    <property type="component" value="Unassembled WGS sequence"/>
</dbReference>
<dbReference type="RefSeq" id="WP_125647260.1">
    <property type="nucleotide sequence ID" value="NZ_JBHTOH010000015.1"/>
</dbReference>
<gene>
    <name evidence="4" type="ORF">ACFQ4R_02035</name>
</gene>
<evidence type="ECO:0000256" key="1">
    <source>
        <dbReference type="SAM" id="MobiDB-lite"/>
    </source>
</evidence>
<proteinExistence type="predicted"/>
<keyword evidence="2" id="KW-0732">Signal</keyword>
<organism evidence="4 5">
    <name type="scientific">Lapidilactobacillus gannanensis</name>
    <dbReference type="NCBI Taxonomy" id="2486002"/>
    <lineage>
        <taxon>Bacteria</taxon>
        <taxon>Bacillati</taxon>
        <taxon>Bacillota</taxon>
        <taxon>Bacilli</taxon>
        <taxon>Lactobacillales</taxon>
        <taxon>Lactobacillaceae</taxon>
        <taxon>Lapidilactobacillus</taxon>
    </lineage>
</organism>
<sequence>MLKKISLGLILGTLLILFSTPQQVVRADQLESRATIKLHPESPTKPVDPVDPNNPDQEYPGDETDDGNQGTGTVASLSLDYVSNFHFQTETKQTNVTAPLTNQLAMVQVSDRRGTGAGWVLQLKPDALVGRATQAVLNHGELILGNLTLKAPSSNVSDRPQIITKKISLGAYNNVMRANNGQGLGTWVLGFPKNQQNPTKLILNNLNDAPADHYFGVLNWSLTDAPN</sequence>
<feature type="domain" description="WxL" evidence="3">
    <location>
        <begin position="28"/>
        <end position="226"/>
    </location>
</feature>
<accession>A0ABW4BKE1</accession>
<dbReference type="EMBL" id="JBHTOH010000015">
    <property type="protein sequence ID" value="MFD1410404.1"/>
    <property type="molecule type" value="Genomic_DNA"/>
</dbReference>